<accession>A0A8J5FWH8</accession>
<dbReference type="AlphaFoldDB" id="A0A8J5FWH8"/>
<evidence type="ECO:0000313" key="3">
    <source>
        <dbReference type="EMBL" id="KAG6494175.1"/>
    </source>
</evidence>
<protein>
    <recommendedName>
        <fullName evidence="5">Reverse transcriptase Ty1/copia-type domain-containing protein</fullName>
    </recommendedName>
</protein>
<feature type="compositionally biased region" description="Low complexity" evidence="1">
    <location>
        <begin position="402"/>
        <end position="411"/>
    </location>
</feature>
<organism evidence="3 4">
    <name type="scientific">Zingiber officinale</name>
    <name type="common">Ginger</name>
    <name type="synonym">Amomum zingiber</name>
    <dbReference type="NCBI Taxonomy" id="94328"/>
    <lineage>
        <taxon>Eukaryota</taxon>
        <taxon>Viridiplantae</taxon>
        <taxon>Streptophyta</taxon>
        <taxon>Embryophyta</taxon>
        <taxon>Tracheophyta</taxon>
        <taxon>Spermatophyta</taxon>
        <taxon>Magnoliopsida</taxon>
        <taxon>Liliopsida</taxon>
        <taxon>Zingiberales</taxon>
        <taxon>Zingiberaceae</taxon>
        <taxon>Zingiber</taxon>
    </lineage>
</organism>
<keyword evidence="2" id="KW-0472">Membrane</keyword>
<comment type="caution">
    <text evidence="3">The sequence shown here is derived from an EMBL/GenBank/DDBJ whole genome shotgun (WGS) entry which is preliminary data.</text>
</comment>
<keyword evidence="2" id="KW-1133">Transmembrane helix</keyword>
<dbReference type="Proteomes" id="UP000734854">
    <property type="component" value="Unassembled WGS sequence"/>
</dbReference>
<evidence type="ECO:0008006" key="5">
    <source>
        <dbReference type="Google" id="ProtNLM"/>
    </source>
</evidence>
<keyword evidence="2" id="KW-0812">Transmembrane</keyword>
<dbReference type="PANTHER" id="PTHR31798">
    <property type="entry name" value="HYDROXYPROLINE-RICH GLYCOPROTEIN-LIKE"/>
    <property type="match status" value="1"/>
</dbReference>
<proteinExistence type="predicted"/>
<evidence type="ECO:0000256" key="2">
    <source>
        <dbReference type="SAM" id="Phobius"/>
    </source>
</evidence>
<sequence>MLSNALSRVLRVTTGHSDAGSSPSSDTLAITTRGWGPLGAVIVVAVGVADLIPLGWSFMRVFAISHDKSWMLDSGAFAHITAPGAPRPSDIDLSIALRKEVSTSYSETYQHSAWRTVMDEKMSALISHGTWELVIAPVPIVIVAYRWVFTLKYRVDDTTKLVCSVLLGCQSIWPMFQLDVKNAFLYDDLHETILMEQPPVYVAQRENASMSRWGGCFCGLTCFGSQKRGKRIVPASQIPDVNASSSRINGHQSAGISSENTTLNLSILAPPSSPASFTNSRLPSTAQSPNCFLSMSANSPGGPSLTMFATGPYAHETQLVSPPVFSTFTTEPSTAPLTPPPELAHLTTPSSPDVPFARFLLSSLDIRSAVKGNGVPYLSSNYAVGSYVQADYPIYPGSPSSSLISPASGTPRTGLSSPFPESGTPRQWDASASAQDSPCFRNGVSKLFGHNSATTRDFILCPDSSFFYPATSAQFHLDQALQTVAHTGGRLSVSKEADAYSSGGNRHSKACKQDVEEIEAYRASFGFSADEIITTQHYVEVSDTLEESFTMSLLSNSQTGNKHCPTNGCNEYDKKVSNSLDPISSKQLTAPLEGGVDCESDHGRMQAGPKLNKHSQDTSPLVYENTGTDGGEGRKCRAPADHQLYKRAQSFSDAEVDYRRARSLRETNAILAWHDMLN</sequence>
<dbReference type="InterPro" id="IPR040420">
    <property type="entry name" value="At1g76660-like"/>
</dbReference>
<feature type="transmembrane region" description="Helical" evidence="2">
    <location>
        <begin position="38"/>
        <end position="59"/>
    </location>
</feature>
<keyword evidence="4" id="KW-1185">Reference proteome</keyword>
<evidence type="ECO:0000256" key="1">
    <source>
        <dbReference type="SAM" id="MobiDB-lite"/>
    </source>
</evidence>
<gene>
    <name evidence="3" type="ORF">ZIOFF_049194</name>
</gene>
<dbReference type="EMBL" id="JACMSC010000013">
    <property type="protein sequence ID" value="KAG6494175.1"/>
    <property type="molecule type" value="Genomic_DNA"/>
</dbReference>
<feature type="region of interest" description="Disordered" evidence="1">
    <location>
        <begin position="402"/>
        <end position="433"/>
    </location>
</feature>
<reference evidence="3 4" key="1">
    <citation type="submission" date="2020-08" db="EMBL/GenBank/DDBJ databases">
        <title>Plant Genome Project.</title>
        <authorList>
            <person name="Zhang R.-G."/>
        </authorList>
    </citation>
    <scope>NUCLEOTIDE SEQUENCE [LARGE SCALE GENOMIC DNA]</scope>
    <source>
        <tissue evidence="3">Rhizome</tissue>
    </source>
</reference>
<evidence type="ECO:0000313" key="4">
    <source>
        <dbReference type="Proteomes" id="UP000734854"/>
    </source>
</evidence>
<dbReference type="PANTHER" id="PTHR31798:SF3">
    <property type="entry name" value="OS01G0103800 PROTEIN"/>
    <property type="match status" value="1"/>
</dbReference>
<name>A0A8J5FWH8_ZINOF</name>